<keyword evidence="3" id="KW-1003">Cell membrane</keyword>
<feature type="transmembrane region" description="Helical" evidence="8">
    <location>
        <begin position="143"/>
        <end position="165"/>
    </location>
</feature>
<accession>A0A562BPI9</accession>
<keyword evidence="4 8" id="KW-0812">Transmembrane</keyword>
<feature type="domain" description="Mechanosensitive ion channel MscS" evidence="10">
    <location>
        <begin position="557"/>
        <end position="622"/>
    </location>
</feature>
<evidence type="ECO:0000259" key="10">
    <source>
        <dbReference type="Pfam" id="PF00924"/>
    </source>
</evidence>
<dbReference type="InterPro" id="IPR011066">
    <property type="entry name" value="MscS_channel_C_sf"/>
</dbReference>
<keyword evidence="6 8" id="KW-0472">Membrane</keyword>
<gene>
    <name evidence="12" type="ORF">L602_001800000060</name>
</gene>
<dbReference type="InterPro" id="IPR023408">
    <property type="entry name" value="MscS_beta-dom_sf"/>
</dbReference>
<dbReference type="SUPFAM" id="SSF82861">
    <property type="entry name" value="Mechanosensitive channel protein MscS (YggB), transmembrane region"/>
    <property type="match status" value="1"/>
</dbReference>
<evidence type="ECO:0000256" key="8">
    <source>
        <dbReference type="SAM" id="Phobius"/>
    </source>
</evidence>
<feature type="transmembrane region" description="Helical" evidence="8">
    <location>
        <begin position="418"/>
        <end position="446"/>
    </location>
</feature>
<feature type="transmembrane region" description="Helical" evidence="8">
    <location>
        <begin position="376"/>
        <end position="397"/>
    </location>
</feature>
<feature type="chain" id="PRO_5022020967" evidence="9">
    <location>
        <begin position="24"/>
        <end position="763"/>
    </location>
</feature>
<reference evidence="12 13" key="1">
    <citation type="submission" date="2019-07" db="EMBL/GenBank/DDBJ databases">
        <title>Genome sequencing of lignin-degrading bacterial isolates.</title>
        <authorList>
            <person name="Gladden J."/>
        </authorList>
    </citation>
    <scope>NUCLEOTIDE SEQUENCE [LARGE SCALE GENOMIC DNA]</scope>
    <source>
        <strain evidence="12 13">J11</strain>
    </source>
</reference>
<feature type="transmembrane region" description="Helical" evidence="8">
    <location>
        <begin position="227"/>
        <end position="248"/>
    </location>
</feature>
<evidence type="ECO:0000256" key="9">
    <source>
        <dbReference type="SAM" id="SignalP"/>
    </source>
</evidence>
<evidence type="ECO:0000256" key="5">
    <source>
        <dbReference type="ARBA" id="ARBA00022989"/>
    </source>
</evidence>
<comment type="similarity">
    <text evidence="2">Belongs to the MscS (TC 1.A.23) family.</text>
</comment>
<feature type="transmembrane region" description="Helical" evidence="8">
    <location>
        <begin position="540"/>
        <end position="559"/>
    </location>
</feature>
<dbReference type="Gene3D" id="1.10.287.1260">
    <property type="match status" value="1"/>
</dbReference>
<name>A0A562BPI9_9BURK</name>
<dbReference type="PANTHER" id="PTHR30460:SF0">
    <property type="entry name" value="MODERATE CONDUCTANCE MECHANOSENSITIVE CHANNEL YBIO"/>
    <property type="match status" value="1"/>
</dbReference>
<dbReference type="InterPro" id="IPR045276">
    <property type="entry name" value="YbiO_bact"/>
</dbReference>
<dbReference type="GO" id="GO:0005886">
    <property type="term" value="C:plasma membrane"/>
    <property type="evidence" value="ECO:0007669"/>
    <property type="project" value="UniProtKB-SubCell"/>
</dbReference>
<dbReference type="SUPFAM" id="SSF82689">
    <property type="entry name" value="Mechanosensitive channel protein MscS (YggB), C-terminal domain"/>
    <property type="match status" value="1"/>
</dbReference>
<dbReference type="PANTHER" id="PTHR30460">
    <property type="entry name" value="MODERATE CONDUCTANCE MECHANOSENSITIVE CHANNEL YBIO"/>
    <property type="match status" value="1"/>
</dbReference>
<organism evidence="12 13">
    <name type="scientific">Cupriavidus gilardii J11</name>
    <dbReference type="NCBI Taxonomy" id="936133"/>
    <lineage>
        <taxon>Bacteria</taxon>
        <taxon>Pseudomonadati</taxon>
        <taxon>Pseudomonadota</taxon>
        <taxon>Betaproteobacteria</taxon>
        <taxon>Burkholderiales</taxon>
        <taxon>Burkholderiaceae</taxon>
        <taxon>Cupriavidus</taxon>
    </lineage>
</organism>
<evidence type="ECO:0000313" key="12">
    <source>
        <dbReference type="EMBL" id="TWG87198.1"/>
    </source>
</evidence>
<evidence type="ECO:0000259" key="11">
    <source>
        <dbReference type="Pfam" id="PF21088"/>
    </source>
</evidence>
<evidence type="ECO:0000256" key="3">
    <source>
        <dbReference type="ARBA" id="ARBA00022475"/>
    </source>
</evidence>
<feature type="signal peptide" evidence="9">
    <location>
        <begin position="1"/>
        <end position="23"/>
    </location>
</feature>
<feature type="region of interest" description="Disordered" evidence="7">
    <location>
        <begin position="744"/>
        <end position="763"/>
    </location>
</feature>
<evidence type="ECO:0000313" key="13">
    <source>
        <dbReference type="Proteomes" id="UP000318141"/>
    </source>
</evidence>
<sequence length="763" mass="81031">MTLARLIWLALAGLALAAWTAHAATPPVNADATASSPPASAPLAQSLDQVIRTLKDDTQRSELLHQLEAVRAGIGAAPASEAVAADDSAPGLVGAIADAVEQVDDRLRKDQGPWHYWSWRLRFAGEEWQVAFARETEPGAPHAALLFAAVLGGWAAAGLALHMLARRAPGPRVHHAGKVRLPTVPSWTDVGIYMLRRVGPWAVAFGAAAWTMSGLGLQLPAGVAAMAIAYALVAGAVLSAVSQTLFAVFRNAHRARAVRDLHDHSRPLLFAIGTLAALGDAGTNNRVIGALGPNLAAVAGNVCNIAAALLMAWFCVRFRRQIGHLIANRPLAFRQTHPAITDLLRLTGGAWYLPVLLVVIASVTGTLLAAGQADDYLRRTIISVALIVAAMVLTVFTGRSPRSVQIGQPRRWQRRSAYVARFGRFAMVLLRLAIWIAFLEIASRVWGHSLYDLMRSTELGRRFGDAVFGALATVLLAWLFWLVIDTAIMQALSPGHGRGPHPSLRAKTILPLLRNALLVGLLTIVLIAVLANIGVNVTPLLAGAGVVGLAIGFGAQTLVQDLITGLFIVIEDSVAIGDVIELADHSGVVEGMTIRTVKLRDGKGALHILPYSQIKVVKNLSRGHAFAVFQIALRYDSDLDRAVALMREAGAEIAEDVRYAHQLLSGLDILGLDRFDPNGPVVMAQFKTRPLAQFEITRAFNASIKQKFDAAGIRMATPYMTLQIDRGGSGLLGADGEQASALAGMSAGTALSPGPSPASGRGE</sequence>
<dbReference type="EMBL" id="VLJN01000010">
    <property type="protein sequence ID" value="TWG87198.1"/>
    <property type="molecule type" value="Genomic_DNA"/>
</dbReference>
<feature type="transmembrane region" description="Helical" evidence="8">
    <location>
        <begin position="295"/>
        <end position="316"/>
    </location>
</feature>
<feature type="transmembrane region" description="Helical" evidence="8">
    <location>
        <begin position="466"/>
        <end position="492"/>
    </location>
</feature>
<dbReference type="Pfam" id="PF00924">
    <property type="entry name" value="MS_channel_2nd"/>
    <property type="match status" value="1"/>
</dbReference>
<dbReference type="SUPFAM" id="SSF50182">
    <property type="entry name" value="Sm-like ribonucleoproteins"/>
    <property type="match status" value="1"/>
</dbReference>
<evidence type="ECO:0000256" key="1">
    <source>
        <dbReference type="ARBA" id="ARBA00004651"/>
    </source>
</evidence>
<dbReference type="Gene3D" id="2.30.30.60">
    <property type="match status" value="1"/>
</dbReference>
<comment type="caution">
    <text evidence="12">The sequence shown here is derived from an EMBL/GenBank/DDBJ whole genome shotgun (WGS) entry which is preliminary data.</text>
</comment>
<dbReference type="Pfam" id="PF21088">
    <property type="entry name" value="MS_channel_1st"/>
    <property type="match status" value="1"/>
</dbReference>
<dbReference type="Proteomes" id="UP000318141">
    <property type="component" value="Unassembled WGS sequence"/>
</dbReference>
<feature type="domain" description="Mechanosensitive ion channel transmembrane helices 2/3" evidence="11">
    <location>
        <begin position="516"/>
        <end position="556"/>
    </location>
</feature>
<dbReference type="InterPro" id="IPR010920">
    <property type="entry name" value="LSM_dom_sf"/>
</dbReference>
<keyword evidence="13" id="KW-1185">Reference proteome</keyword>
<dbReference type="InterPro" id="IPR011014">
    <property type="entry name" value="MscS_channel_TM-2"/>
</dbReference>
<feature type="transmembrane region" description="Helical" evidence="8">
    <location>
        <begin position="201"/>
        <end position="221"/>
    </location>
</feature>
<dbReference type="AlphaFoldDB" id="A0A562BPI9"/>
<evidence type="ECO:0000256" key="2">
    <source>
        <dbReference type="ARBA" id="ARBA00008017"/>
    </source>
</evidence>
<evidence type="ECO:0000256" key="7">
    <source>
        <dbReference type="SAM" id="MobiDB-lite"/>
    </source>
</evidence>
<comment type="subcellular location">
    <subcellularLocation>
        <location evidence="1">Cell membrane</location>
        <topology evidence="1">Multi-pass membrane protein</topology>
    </subcellularLocation>
</comment>
<protein>
    <submittedName>
        <fullName evidence="12">Small-conductance mechanosensitive channel</fullName>
    </submittedName>
</protein>
<dbReference type="InterPro" id="IPR049142">
    <property type="entry name" value="MS_channel_1st"/>
</dbReference>
<dbReference type="GO" id="GO:0008381">
    <property type="term" value="F:mechanosensitive monoatomic ion channel activity"/>
    <property type="evidence" value="ECO:0007669"/>
    <property type="project" value="InterPro"/>
</dbReference>
<proteinExistence type="inferred from homology"/>
<dbReference type="Gene3D" id="3.30.70.100">
    <property type="match status" value="1"/>
</dbReference>
<keyword evidence="9" id="KW-0732">Signal</keyword>
<dbReference type="OrthoDB" id="6500477at2"/>
<feature type="transmembrane region" description="Helical" evidence="8">
    <location>
        <begin position="350"/>
        <end position="370"/>
    </location>
</feature>
<keyword evidence="5 8" id="KW-1133">Transmembrane helix</keyword>
<evidence type="ECO:0000256" key="6">
    <source>
        <dbReference type="ARBA" id="ARBA00023136"/>
    </source>
</evidence>
<feature type="transmembrane region" description="Helical" evidence="8">
    <location>
        <begin position="512"/>
        <end position="534"/>
    </location>
</feature>
<dbReference type="InterPro" id="IPR006685">
    <property type="entry name" value="MscS_channel_2nd"/>
</dbReference>
<evidence type="ECO:0000256" key="4">
    <source>
        <dbReference type="ARBA" id="ARBA00022692"/>
    </source>
</evidence>